<comment type="subcellular location">
    <subcellularLocation>
        <location evidence="1">Membrane</location>
        <topology evidence="1">Multi-pass membrane protein</topology>
    </subcellularLocation>
</comment>
<dbReference type="KEGG" id="ccat:101463097"/>
<comment type="similarity">
    <text evidence="2">Belongs to the GDT1 family.</text>
</comment>
<feature type="transmembrane region" description="Helical" evidence="7">
    <location>
        <begin position="130"/>
        <end position="154"/>
    </location>
</feature>
<dbReference type="GeneID" id="101463097"/>
<protein>
    <submittedName>
        <fullName evidence="8">Transmembrane protein 165</fullName>
    </submittedName>
</protein>
<dbReference type="GO" id="GO:0005794">
    <property type="term" value="C:Golgi apparatus"/>
    <property type="evidence" value="ECO:0007669"/>
    <property type="project" value="TreeGrafter"/>
</dbReference>
<evidence type="ECO:0000256" key="2">
    <source>
        <dbReference type="ARBA" id="ARBA00009190"/>
    </source>
</evidence>
<dbReference type="PANTHER" id="PTHR12608:SF1">
    <property type="entry name" value="TRANSMEMBRANE PROTEIN 165"/>
    <property type="match status" value="1"/>
</dbReference>
<evidence type="ECO:0000256" key="5">
    <source>
        <dbReference type="ARBA" id="ARBA00023136"/>
    </source>
</evidence>
<dbReference type="GO" id="GO:0016020">
    <property type="term" value="C:membrane"/>
    <property type="evidence" value="ECO:0007669"/>
    <property type="project" value="UniProtKB-SubCell"/>
</dbReference>
<dbReference type="GO" id="GO:0032468">
    <property type="term" value="P:Golgi calcium ion homeostasis"/>
    <property type="evidence" value="ECO:0007669"/>
    <property type="project" value="TreeGrafter"/>
</dbReference>
<feature type="compositionally biased region" description="Low complexity" evidence="6">
    <location>
        <begin position="241"/>
        <end position="254"/>
    </location>
</feature>
<dbReference type="GO" id="GO:0005384">
    <property type="term" value="F:manganese ion transmembrane transporter activity"/>
    <property type="evidence" value="ECO:0007669"/>
    <property type="project" value="TreeGrafter"/>
</dbReference>
<feature type="compositionally biased region" description="Low complexity" evidence="6">
    <location>
        <begin position="278"/>
        <end position="289"/>
    </location>
</feature>
<dbReference type="PANTHER" id="PTHR12608">
    <property type="entry name" value="TRANSMEMBRANE PROTEIN HTP-1 RELATED"/>
    <property type="match status" value="1"/>
</dbReference>
<accession>W8ADL3</accession>
<organism evidence="8">
    <name type="scientific">Ceratitis capitata</name>
    <name type="common">Mediterranean fruit fly</name>
    <name type="synonym">Tephritis capitata</name>
    <dbReference type="NCBI Taxonomy" id="7213"/>
    <lineage>
        <taxon>Eukaryota</taxon>
        <taxon>Metazoa</taxon>
        <taxon>Ecdysozoa</taxon>
        <taxon>Arthropoda</taxon>
        <taxon>Hexapoda</taxon>
        <taxon>Insecta</taxon>
        <taxon>Pterygota</taxon>
        <taxon>Neoptera</taxon>
        <taxon>Endopterygota</taxon>
        <taxon>Diptera</taxon>
        <taxon>Brachycera</taxon>
        <taxon>Muscomorpha</taxon>
        <taxon>Tephritoidea</taxon>
        <taxon>Tephritidae</taxon>
        <taxon>Ceratitis</taxon>
        <taxon>Ceratitis</taxon>
    </lineage>
</organism>
<dbReference type="InterPro" id="IPR001727">
    <property type="entry name" value="GDT1-like"/>
</dbReference>
<feature type="compositionally biased region" description="Basic and acidic residues" evidence="6">
    <location>
        <begin position="201"/>
        <end position="228"/>
    </location>
</feature>
<feature type="transmembrane region" description="Helical" evidence="7">
    <location>
        <begin position="587"/>
        <end position="605"/>
    </location>
</feature>
<dbReference type="GO" id="GO:0032472">
    <property type="term" value="P:Golgi calcium ion transport"/>
    <property type="evidence" value="ECO:0007669"/>
    <property type="project" value="TreeGrafter"/>
</dbReference>
<evidence type="ECO:0000256" key="1">
    <source>
        <dbReference type="ARBA" id="ARBA00004141"/>
    </source>
</evidence>
<gene>
    <name evidence="8" type="primary">TM165</name>
</gene>
<dbReference type="OrthoDB" id="442680at2759"/>
<evidence type="ECO:0000313" key="8">
    <source>
        <dbReference type="EMBL" id="JAB86175.1"/>
    </source>
</evidence>
<dbReference type="InterPro" id="IPR049555">
    <property type="entry name" value="GDT1-like_CS"/>
</dbReference>
<sequence length="611" mass="65802">MSQNQSYFWQTTKHNVFLKRSARLQMLLALMAVLTFSTICQAEVARREVDENVATLSAPSAFPDDKQYAKDAINVNAGNELNENDATNEPKTNTGFIDAFSASISVILFTELGDKTFFIAAIMAMRHPRLIVFAGAISALALMTVLSVVFGMAATIIPKVYTYYISTALFAIFGLKMIYEGYFMKDSDAQEEMEEVQSTLRKREDELMRSKRGKYDDADAKRKNSNSDKDDEDLERGAGAITNGTNGNNITSNTSSITTVVTHNKNPEMSHRQRKHNNNNNHNKNTNKNSCDVVSNKDAADSDNSSCHENDVFLNGVMNGGGSVIGVGVDIIENKNLNTYHSSPALSASVLSNQTEQTNCDEFTNSPNKINFKTNNDSGDDEGICEDNSTVDSNGLAGTPLHDTRHGGKLTKTGSFDHSTTAMVHSASQSAVVFLHNNNNKHGIITGKNNSVTSLNSLSLNSNGGVVTVVGGGVIVGGQPNGELKQLGGSKKRLERSASLVQDAESGVVRKIPKKSAAHVSMRILMQAFTMTFLAEWGDRSQLTTIILAASKNVYGVITGGIIGHSICTGLAVIGGRMVAAKISVRTVTIIGGIVFVGFAVYALIVKPDDI</sequence>
<evidence type="ECO:0000256" key="7">
    <source>
        <dbReference type="SAM" id="Phobius"/>
    </source>
</evidence>
<feature type="transmembrane region" description="Helical" evidence="7">
    <location>
        <begin position="160"/>
        <end position="179"/>
    </location>
</feature>
<dbReference type="Pfam" id="PF01169">
    <property type="entry name" value="GDT1"/>
    <property type="match status" value="2"/>
</dbReference>
<keyword evidence="5 7" id="KW-0472">Membrane</keyword>
<dbReference type="GO" id="GO:0015085">
    <property type="term" value="F:calcium ion transmembrane transporter activity"/>
    <property type="evidence" value="ECO:0007669"/>
    <property type="project" value="TreeGrafter"/>
</dbReference>
<dbReference type="EMBL" id="GAMC01020380">
    <property type="protein sequence ID" value="JAB86175.1"/>
    <property type="molecule type" value="mRNA"/>
</dbReference>
<name>W8ADL3_CERCA</name>
<reference evidence="8" key="2">
    <citation type="journal article" date="2014" name="BMC Genomics">
        <title>A genomic perspective to assessing quality of mass-reared SIT flies used in Mediterranean fruit fly (Ceratitis capitata) eradication in California.</title>
        <authorList>
            <person name="Calla B."/>
            <person name="Hall B."/>
            <person name="Hou S."/>
            <person name="Geib S.M."/>
        </authorList>
    </citation>
    <scope>NUCLEOTIDE SEQUENCE</scope>
</reference>
<feature type="transmembrane region" description="Helical" evidence="7">
    <location>
        <begin position="555"/>
        <end position="575"/>
    </location>
</feature>
<feature type="region of interest" description="Disordered" evidence="6">
    <location>
        <begin position="266"/>
        <end position="306"/>
    </location>
</feature>
<dbReference type="PROSITE" id="PS01214">
    <property type="entry name" value="UPF0016"/>
    <property type="match status" value="1"/>
</dbReference>
<keyword evidence="4 7" id="KW-1133">Transmembrane helix</keyword>
<proteinExistence type="evidence at transcript level"/>
<evidence type="ECO:0000256" key="4">
    <source>
        <dbReference type="ARBA" id="ARBA00022989"/>
    </source>
</evidence>
<evidence type="ECO:0000256" key="6">
    <source>
        <dbReference type="SAM" id="MobiDB-lite"/>
    </source>
</evidence>
<evidence type="ECO:0000256" key="3">
    <source>
        <dbReference type="ARBA" id="ARBA00022692"/>
    </source>
</evidence>
<feature type="region of interest" description="Disordered" evidence="6">
    <location>
        <begin position="194"/>
        <end position="254"/>
    </location>
</feature>
<keyword evidence="3 7" id="KW-0812">Transmembrane</keyword>
<reference evidence="8" key="1">
    <citation type="submission" date="2013-07" db="EMBL/GenBank/DDBJ databases">
        <authorList>
            <person name="Geib S."/>
        </authorList>
    </citation>
    <scope>NUCLEOTIDE SEQUENCE</scope>
</reference>
<dbReference type="AlphaFoldDB" id="W8ADL3"/>